<accession>A0ABR8NNM2</accession>
<reference evidence="6 7" key="1">
    <citation type="submission" date="2020-09" db="EMBL/GenBank/DDBJ databases">
        <title>Isolation and identification of active actinomycetes.</title>
        <authorList>
            <person name="Li X."/>
        </authorList>
    </citation>
    <scope>NUCLEOTIDE SEQUENCE [LARGE SCALE GENOMIC DNA]</scope>
    <source>
        <strain evidence="6 7">NEAU-LLC</strain>
    </source>
</reference>
<evidence type="ECO:0000256" key="2">
    <source>
        <dbReference type="ARBA" id="ARBA00022723"/>
    </source>
</evidence>
<feature type="domain" description="PIN" evidence="5">
    <location>
        <begin position="9"/>
        <end position="126"/>
    </location>
</feature>
<gene>
    <name evidence="6" type="ORF">IF188_11055</name>
</gene>
<evidence type="ECO:0000259" key="5">
    <source>
        <dbReference type="Pfam" id="PF01850"/>
    </source>
</evidence>
<evidence type="ECO:0000256" key="1">
    <source>
        <dbReference type="ARBA" id="ARBA00022722"/>
    </source>
</evidence>
<keyword evidence="3" id="KW-0378">Hydrolase</keyword>
<evidence type="ECO:0000313" key="7">
    <source>
        <dbReference type="Proteomes" id="UP000598426"/>
    </source>
</evidence>
<keyword evidence="2" id="KW-0479">Metal-binding</keyword>
<dbReference type="EMBL" id="JACXZS010000006">
    <property type="protein sequence ID" value="MBD3942234.1"/>
    <property type="molecule type" value="Genomic_DNA"/>
</dbReference>
<dbReference type="CDD" id="cd18683">
    <property type="entry name" value="PIN_VapC-like"/>
    <property type="match status" value="1"/>
</dbReference>
<dbReference type="PANTHER" id="PTHR39664:SF2">
    <property type="entry name" value="NUCLEIC ACID-BINDING PROTEIN, CONTAINING PIN DOMAIN-RELATED"/>
    <property type="match status" value="1"/>
</dbReference>
<sequence length="135" mass="15123">MSGVELVGIDTNVLLRYIVRDDEEQYQAARRLLESLTVERPGFIAQVTLAELAWVLGRVHKLTRTDCLLVIHRLVQTEVLEFDDGESVVRALALADEGADFADALIEGIMNLFGATETVTFDRHAAEKLGWRLLE</sequence>
<dbReference type="InterPro" id="IPR029060">
    <property type="entry name" value="PIN-like_dom_sf"/>
</dbReference>
<organism evidence="6 7">
    <name type="scientific">Microbacterium helvum</name>
    <dbReference type="NCBI Taxonomy" id="2773713"/>
    <lineage>
        <taxon>Bacteria</taxon>
        <taxon>Bacillati</taxon>
        <taxon>Actinomycetota</taxon>
        <taxon>Actinomycetes</taxon>
        <taxon>Micrococcales</taxon>
        <taxon>Microbacteriaceae</taxon>
        <taxon>Microbacterium</taxon>
    </lineage>
</organism>
<protein>
    <submittedName>
        <fullName evidence="6">Type II toxin-antitoxin system VapC family toxin</fullName>
    </submittedName>
</protein>
<comment type="caution">
    <text evidence="6">The sequence shown here is derived from an EMBL/GenBank/DDBJ whole genome shotgun (WGS) entry which is preliminary data.</text>
</comment>
<dbReference type="Gene3D" id="3.40.50.1010">
    <property type="entry name" value="5'-nuclease"/>
    <property type="match status" value="1"/>
</dbReference>
<evidence type="ECO:0000256" key="4">
    <source>
        <dbReference type="ARBA" id="ARBA00022842"/>
    </source>
</evidence>
<dbReference type="RefSeq" id="WP_191171857.1">
    <property type="nucleotide sequence ID" value="NZ_JACXZS010000006.1"/>
</dbReference>
<keyword evidence="4" id="KW-0460">Magnesium</keyword>
<keyword evidence="7" id="KW-1185">Reference proteome</keyword>
<name>A0ABR8NNM2_9MICO</name>
<dbReference type="PANTHER" id="PTHR39664">
    <property type="match status" value="1"/>
</dbReference>
<evidence type="ECO:0000313" key="6">
    <source>
        <dbReference type="EMBL" id="MBD3942234.1"/>
    </source>
</evidence>
<evidence type="ECO:0000256" key="3">
    <source>
        <dbReference type="ARBA" id="ARBA00022801"/>
    </source>
</evidence>
<dbReference type="Proteomes" id="UP000598426">
    <property type="component" value="Unassembled WGS sequence"/>
</dbReference>
<dbReference type="SUPFAM" id="SSF88723">
    <property type="entry name" value="PIN domain-like"/>
    <property type="match status" value="1"/>
</dbReference>
<dbReference type="InterPro" id="IPR002716">
    <property type="entry name" value="PIN_dom"/>
</dbReference>
<proteinExistence type="predicted"/>
<dbReference type="Pfam" id="PF01850">
    <property type="entry name" value="PIN"/>
    <property type="match status" value="1"/>
</dbReference>
<keyword evidence="1" id="KW-0540">Nuclease</keyword>